<dbReference type="SUPFAM" id="SSF54928">
    <property type="entry name" value="RNA-binding domain, RBD"/>
    <property type="match status" value="1"/>
</dbReference>
<reference evidence="5" key="1">
    <citation type="journal article" date="2018" name="Nat. Microbiol.">
        <title>Leveraging single-cell genomics to expand the fungal tree of life.</title>
        <authorList>
            <person name="Ahrendt S.R."/>
            <person name="Quandt C.A."/>
            <person name="Ciobanu D."/>
            <person name="Clum A."/>
            <person name="Salamov A."/>
            <person name="Andreopoulos B."/>
            <person name="Cheng J.F."/>
            <person name="Woyke T."/>
            <person name="Pelin A."/>
            <person name="Henrissat B."/>
            <person name="Reynolds N.K."/>
            <person name="Benny G.L."/>
            <person name="Smith M.E."/>
            <person name="James T.Y."/>
            <person name="Grigoriev I.V."/>
        </authorList>
    </citation>
    <scope>NUCLEOTIDE SEQUENCE [LARGE SCALE GENOMIC DNA]</scope>
</reference>
<keyword evidence="1 2" id="KW-0694">RNA-binding</keyword>
<dbReference type="GO" id="GO:0003723">
    <property type="term" value="F:RNA binding"/>
    <property type="evidence" value="ECO:0007669"/>
    <property type="project" value="UniProtKB-UniRule"/>
</dbReference>
<dbReference type="EMBL" id="KZ995000">
    <property type="protein sequence ID" value="RKO91586.1"/>
    <property type="molecule type" value="Genomic_DNA"/>
</dbReference>
<dbReference type="AlphaFoldDB" id="A0A4P9WLQ0"/>
<dbReference type="InterPro" id="IPR035979">
    <property type="entry name" value="RBD_domain_sf"/>
</dbReference>
<proteinExistence type="predicted"/>
<dbReference type="Proteomes" id="UP000269721">
    <property type="component" value="Unassembled WGS sequence"/>
</dbReference>
<dbReference type="SMART" id="SM00360">
    <property type="entry name" value="RRM"/>
    <property type="match status" value="1"/>
</dbReference>
<dbReference type="OrthoDB" id="439808at2759"/>
<evidence type="ECO:0000313" key="5">
    <source>
        <dbReference type="Proteomes" id="UP000269721"/>
    </source>
</evidence>
<dbReference type="InterPro" id="IPR000504">
    <property type="entry name" value="RRM_dom"/>
</dbReference>
<feature type="non-terminal residue" evidence="4">
    <location>
        <position position="96"/>
    </location>
</feature>
<feature type="domain" description="RRM" evidence="3">
    <location>
        <begin position="5"/>
        <end position="83"/>
    </location>
</feature>
<evidence type="ECO:0000259" key="3">
    <source>
        <dbReference type="PROSITE" id="PS50102"/>
    </source>
</evidence>
<dbReference type="Pfam" id="PF00076">
    <property type="entry name" value="RRM_1"/>
    <property type="match status" value="1"/>
</dbReference>
<evidence type="ECO:0000256" key="2">
    <source>
        <dbReference type="PROSITE-ProRule" id="PRU00176"/>
    </source>
</evidence>
<feature type="non-terminal residue" evidence="4">
    <location>
        <position position="1"/>
    </location>
</feature>
<name>A0A4P9WLQ0_9FUNG</name>
<evidence type="ECO:0000256" key="1">
    <source>
        <dbReference type="ARBA" id="ARBA00022884"/>
    </source>
</evidence>
<organism evidence="4 5">
    <name type="scientific">Blyttiomyces helicus</name>
    <dbReference type="NCBI Taxonomy" id="388810"/>
    <lineage>
        <taxon>Eukaryota</taxon>
        <taxon>Fungi</taxon>
        <taxon>Fungi incertae sedis</taxon>
        <taxon>Chytridiomycota</taxon>
        <taxon>Chytridiomycota incertae sedis</taxon>
        <taxon>Chytridiomycetes</taxon>
        <taxon>Chytridiomycetes incertae sedis</taxon>
        <taxon>Blyttiomyces</taxon>
    </lineage>
</organism>
<dbReference type="PANTHER" id="PTHR48027">
    <property type="entry name" value="HETEROGENEOUS NUCLEAR RIBONUCLEOPROTEIN 87F-RELATED"/>
    <property type="match status" value="1"/>
</dbReference>
<sequence length="96" mass="10555">VEPSNVLGAFGLSLLTKEKDLERIFGEHGKLESVTIIYDHGTGKSRGFGFITFADQDNAAAAKKALDGLVLNDRQMRVDYSLTHKPHHPTPGRYMG</sequence>
<accession>A0A4P9WLQ0</accession>
<keyword evidence="5" id="KW-1185">Reference proteome</keyword>
<dbReference type="PROSITE" id="PS50102">
    <property type="entry name" value="RRM"/>
    <property type="match status" value="1"/>
</dbReference>
<protein>
    <recommendedName>
        <fullName evidence="3">RRM domain-containing protein</fullName>
    </recommendedName>
</protein>
<dbReference type="InterPro" id="IPR012677">
    <property type="entry name" value="Nucleotide-bd_a/b_plait_sf"/>
</dbReference>
<dbReference type="Gene3D" id="3.30.70.330">
    <property type="match status" value="1"/>
</dbReference>
<dbReference type="InterPro" id="IPR052462">
    <property type="entry name" value="SLIRP/GR-RBP-like"/>
</dbReference>
<gene>
    <name evidence="4" type="ORF">BDK51DRAFT_13193</name>
</gene>
<evidence type="ECO:0000313" key="4">
    <source>
        <dbReference type="EMBL" id="RKO91586.1"/>
    </source>
</evidence>